<evidence type="ECO:0000256" key="1">
    <source>
        <dbReference type="SAM" id="Phobius"/>
    </source>
</evidence>
<keyword evidence="4" id="KW-1185">Reference proteome</keyword>
<feature type="domain" description="Thioredoxin" evidence="2">
    <location>
        <begin position="56"/>
        <end position="185"/>
    </location>
</feature>
<name>A0ABV8LQJ7_9ACTN</name>
<dbReference type="EMBL" id="JBHSAY010000009">
    <property type="protein sequence ID" value="MFC4132519.1"/>
    <property type="molecule type" value="Genomic_DNA"/>
</dbReference>
<reference evidence="4" key="1">
    <citation type="journal article" date="2019" name="Int. J. Syst. Evol. Microbiol.">
        <title>The Global Catalogue of Microorganisms (GCM) 10K type strain sequencing project: providing services to taxonomists for standard genome sequencing and annotation.</title>
        <authorList>
            <consortium name="The Broad Institute Genomics Platform"/>
            <consortium name="The Broad Institute Genome Sequencing Center for Infectious Disease"/>
            <person name="Wu L."/>
            <person name="Ma J."/>
        </authorList>
    </citation>
    <scope>NUCLEOTIDE SEQUENCE [LARGE SCALE GENOMIC DNA]</scope>
    <source>
        <strain evidence="4">CGMCC 4.7289</strain>
    </source>
</reference>
<dbReference type="InterPro" id="IPR013766">
    <property type="entry name" value="Thioredoxin_domain"/>
</dbReference>
<feature type="transmembrane region" description="Helical" evidence="1">
    <location>
        <begin position="6"/>
        <end position="26"/>
    </location>
</feature>
<protein>
    <recommendedName>
        <fullName evidence="2">Thioredoxin domain-containing protein</fullName>
    </recommendedName>
</protein>
<sequence>MPVLIAIATFAAVLGLLNLLLLLGVVRRIREHTKLLDALYEVVGATPGLTSQVAATAVGDVVGAFGATATDGAPVNRELIADGTVVAFLSPDCQACHEQLPDLVAWAAAQDRDQVLVVVDGRSGDPEPLVTMLEPVTRVVVDDAAAPFADAFGVRAFPTFFRLDAGGRVTGRGTRLSRLPASAAA</sequence>
<proteinExistence type="predicted"/>
<dbReference type="InterPro" id="IPR036249">
    <property type="entry name" value="Thioredoxin-like_sf"/>
</dbReference>
<keyword evidence="1" id="KW-1133">Transmembrane helix</keyword>
<accession>A0ABV8LQJ7</accession>
<evidence type="ECO:0000313" key="3">
    <source>
        <dbReference type="EMBL" id="MFC4132519.1"/>
    </source>
</evidence>
<keyword evidence="1" id="KW-0812">Transmembrane</keyword>
<dbReference type="RefSeq" id="WP_253753093.1">
    <property type="nucleotide sequence ID" value="NZ_JAMZDZ010000001.1"/>
</dbReference>
<organism evidence="3 4">
    <name type="scientific">Hamadaea flava</name>
    <dbReference type="NCBI Taxonomy" id="1742688"/>
    <lineage>
        <taxon>Bacteria</taxon>
        <taxon>Bacillati</taxon>
        <taxon>Actinomycetota</taxon>
        <taxon>Actinomycetes</taxon>
        <taxon>Micromonosporales</taxon>
        <taxon>Micromonosporaceae</taxon>
        <taxon>Hamadaea</taxon>
    </lineage>
</organism>
<evidence type="ECO:0000313" key="4">
    <source>
        <dbReference type="Proteomes" id="UP001595816"/>
    </source>
</evidence>
<dbReference type="SUPFAM" id="SSF52833">
    <property type="entry name" value="Thioredoxin-like"/>
    <property type="match status" value="1"/>
</dbReference>
<gene>
    <name evidence="3" type="ORF">ACFOZ4_18065</name>
</gene>
<dbReference type="PROSITE" id="PS51352">
    <property type="entry name" value="THIOREDOXIN_2"/>
    <property type="match status" value="1"/>
</dbReference>
<dbReference type="Proteomes" id="UP001595816">
    <property type="component" value="Unassembled WGS sequence"/>
</dbReference>
<dbReference type="Gene3D" id="3.40.30.10">
    <property type="entry name" value="Glutaredoxin"/>
    <property type="match status" value="1"/>
</dbReference>
<keyword evidence="1" id="KW-0472">Membrane</keyword>
<evidence type="ECO:0000259" key="2">
    <source>
        <dbReference type="PROSITE" id="PS51352"/>
    </source>
</evidence>
<comment type="caution">
    <text evidence="3">The sequence shown here is derived from an EMBL/GenBank/DDBJ whole genome shotgun (WGS) entry which is preliminary data.</text>
</comment>